<dbReference type="Proteomes" id="UP000235786">
    <property type="component" value="Unassembled WGS sequence"/>
</dbReference>
<feature type="compositionally biased region" description="Polar residues" evidence="1">
    <location>
        <begin position="86"/>
        <end position="97"/>
    </location>
</feature>
<proteinExistence type="predicted"/>
<protein>
    <submittedName>
        <fullName evidence="2">Uncharacterized protein</fullName>
    </submittedName>
</protein>
<reference evidence="2 3" key="1">
    <citation type="submission" date="2016-04" db="EMBL/GenBank/DDBJ databases">
        <title>A degradative enzymes factory behind the ericoid mycorrhizal symbiosis.</title>
        <authorList>
            <consortium name="DOE Joint Genome Institute"/>
            <person name="Martino E."/>
            <person name="Morin E."/>
            <person name="Grelet G."/>
            <person name="Kuo A."/>
            <person name="Kohler A."/>
            <person name="Daghino S."/>
            <person name="Barry K."/>
            <person name="Choi C."/>
            <person name="Cichocki N."/>
            <person name="Clum A."/>
            <person name="Copeland A."/>
            <person name="Hainaut M."/>
            <person name="Haridas S."/>
            <person name="Labutti K."/>
            <person name="Lindquist E."/>
            <person name="Lipzen A."/>
            <person name="Khouja H.-R."/>
            <person name="Murat C."/>
            <person name="Ohm R."/>
            <person name="Olson A."/>
            <person name="Spatafora J."/>
            <person name="Veneault-Fourrey C."/>
            <person name="Henrissat B."/>
            <person name="Grigoriev I."/>
            <person name="Martin F."/>
            <person name="Perotto S."/>
        </authorList>
    </citation>
    <scope>NUCLEOTIDE SEQUENCE [LARGE SCALE GENOMIC DNA]</scope>
    <source>
        <strain evidence="2 3">F</strain>
    </source>
</reference>
<gene>
    <name evidence="2" type="ORF">L207DRAFT_116147</name>
</gene>
<accession>A0A2J6RAD4</accession>
<dbReference type="AlphaFoldDB" id="A0A2J6RAD4"/>
<evidence type="ECO:0000313" key="2">
    <source>
        <dbReference type="EMBL" id="PMD35484.1"/>
    </source>
</evidence>
<organism evidence="2 3">
    <name type="scientific">Hyaloscypha variabilis (strain UAMH 11265 / GT02V1 / F)</name>
    <name type="common">Meliniomyces variabilis</name>
    <dbReference type="NCBI Taxonomy" id="1149755"/>
    <lineage>
        <taxon>Eukaryota</taxon>
        <taxon>Fungi</taxon>
        <taxon>Dikarya</taxon>
        <taxon>Ascomycota</taxon>
        <taxon>Pezizomycotina</taxon>
        <taxon>Leotiomycetes</taxon>
        <taxon>Helotiales</taxon>
        <taxon>Hyaloscyphaceae</taxon>
        <taxon>Hyaloscypha</taxon>
        <taxon>Hyaloscypha variabilis</taxon>
    </lineage>
</organism>
<name>A0A2J6RAD4_HYAVF</name>
<sequence length="225" mass="25664">MPHGWHKRTRQGRDAMRDLSNLSHPNPLAFWAAAYQRHCPPMLSFIHKKHTRDVHDMTEKESVSFFRAQNDEDFPFRRRAPKQDNAVKSQGKQRYETRVTTSDKMMIRKDVDINTGRPQSQTRTQAHFGRDVIALQRNCGRFVRRAIGESSGMEECAGSISDLPPRSARSQTTIVESQFRRPSPCQTAMPHCCPPKSPPFSSWHSGAAVICRKDPAAVPWERTGP</sequence>
<feature type="region of interest" description="Disordered" evidence="1">
    <location>
        <begin position="74"/>
        <end position="97"/>
    </location>
</feature>
<keyword evidence="3" id="KW-1185">Reference proteome</keyword>
<dbReference type="EMBL" id="KZ613952">
    <property type="protein sequence ID" value="PMD35484.1"/>
    <property type="molecule type" value="Genomic_DNA"/>
</dbReference>
<evidence type="ECO:0000256" key="1">
    <source>
        <dbReference type="SAM" id="MobiDB-lite"/>
    </source>
</evidence>
<evidence type="ECO:0000313" key="3">
    <source>
        <dbReference type="Proteomes" id="UP000235786"/>
    </source>
</evidence>